<evidence type="ECO:0000256" key="2">
    <source>
        <dbReference type="SAM" id="Coils"/>
    </source>
</evidence>
<evidence type="ECO:0000256" key="4">
    <source>
        <dbReference type="SAM" id="Phobius"/>
    </source>
</evidence>
<dbReference type="PROSITE" id="PS50110">
    <property type="entry name" value="RESPONSE_REGULATORY"/>
    <property type="match status" value="1"/>
</dbReference>
<keyword evidence="4" id="KW-0812">Transmembrane</keyword>
<evidence type="ECO:0000313" key="8">
    <source>
        <dbReference type="Proteomes" id="UP000770889"/>
    </source>
</evidence>
<dbReference type="InterPro" id="IPR052048">
    <property type="entry name" value="ST_Response_Regulator"/>
</dbReference>
<protein>
    <submittedName>
        <fullName evidence="7">Response regulator</fullName>
    </submittedName>
</protein>
<dbReference type="InterPro" id="IPR001789">
    <property type="entry name" value="Sig_transdc_resp-reg_receiver"/>
</dbReference>
<comment type="caution">
    <text evidence="7">The sequence shown here is derived from an EMBL/GenBank/DDBJ whole genome shotgun (WGS) entry which is preliminary data.</text>
</comment>
<dbReference type="AlphaFoldDB" id="A0A944QTQ1"/>
<name>A0A944QTQ1_9GAMM</name>
<dbReference type="Gene3D" id="3.30.70.270">
    <property type="match status" value="1"/>
</dbReference>
<evidence type="ECO:0000256" key="1">
    <source>
        <dbReference type="PROSITE-ProRule" id="PRU00169"/>
    </source>
</evidence>
<feature type="domain" description="GGDEF" evidence="6">
    <location>
        <begin position="199"/>
        <end position="333"/>
    </location>
</feature>
<feature type="transmembrane region" description="Helical" evidence="4">
    <location>
        <begin position="741"/>
        <end position="763"/>
    </location>
</feature>
<dbReference type="Pfam" id="PF00990">
    <property type="entry name" value="GGDEF"/>
    <property type="match status" value="1"/>
</dbReference>
<feature type="compositionally biased region" description="Polar residues" evidence="3">
    <location>
        <begin position="643"/>
        <end position="663"/>
    </location>
</feature>
<proteinExistence type="predicted"/>
<dbReference type="InterPro" id="IPR000160">
    <property type="entry name" value="GGDEF_dom"/>
</dbReference>
<feature type="region of interest" description="Disordered" evidence="3">
    <location>
        <begin position="150"/>
        <end position="170"/>
    </location>
</feature>
<evidence type="ECO:0000256" key="3">
    <source>
        <dbReference type="SAM" id="MobiDB-lite"/>
    </source>
</evidence>
<feature type="compositionally biased region" description="Basic and acidic residues" evidence="3">
    <location>
        <begin position="678"/>
        <end position="687"/>
    </location>
</feature>
<dbReference type="CDD" id="cd00156">
    <property type="entry name" value="REC"/>
    <property type="match status" value="1"/>
</dbReference>
<dbReference type="Gene3D" id="3.40.50.2300">
    <property type="match status" value="1"/>
</dbReference>
<dbReference type="SUPFAM" id="SSF52172">
    <property type="entry name" value="CheY-like"/>
    <property type="match status" value="1"/>
</dbReference>
<feature type="region of interest" description="Disordered" evidence="3">
    <location>
        <begin position="627"/>
        <end position="700"/>
    </location>
</feature>
<evidence type="ECO:0000259" key="6">
    <source>
        <dbReference type="PROSITE" id="PS50887"/>
    </source>
</evidence>
<feature type="modified residue" description="4-aspartylphosphate" evidence="1">
    <location>
        <position position="76"/>
    </location>
</feature>
<evidence type="ECO:0000259" key="5">
    <source>
        <dbReference type="PROSITE" id="PS50110"/>
    </source>
</evidence>
<keyword evidence="2" id="KW-0175">Coiled coil</keyword>
<dbReference type="Proteomes" id="UP000770889">
    <property type="component" value="Unassembled WGS sequence"/>
</dbReference>
<reference evidence="7 8" key="1">
    <citation type="submission" date="2021-05" db="EMBL/GenBank/DDBJ databases">
        <title>Genetic and Functional Diversity in Clade A Lucinid endosymbionts from the Bahamas.</title>
        <authorList>
            <person name="Giani N.M."/>
            <person name="Engel A.S."/>
            <person name="Campbell B.J."/>
        </authorList>
    </citation>
    <scope>NUCLEOTIDE SEQUENCE [LARGE SCALE GENOMIC DNA]</scope>
    <source>
        <strain evidence="7">LUC16012Gg_MoonRockCtena</strain>
    </source>
</reference>
<dbReference type="PROSITE" id="PS50887">
    <property type="entry name" value="GGDEF"/>
    <property type="match status" value="1"/>
</dbReference>
<feature type="coiled-coil region" evidence="2">
    <location>
        <begin position="396"/>
        <end position="545"/>
    </location>
</feature>
<keyword evidence="4" id="KW-0472">Membrane</keyword>
<dbReference type="SMART" id="SM00448">
    <property type="entry name" value="REC"/>
    <property type="match status" value="1"/>
</dbReference>
<dbReference type="SMART" id="SM00267">
    <property type="entry name" value="GGDEF"/>
    <property type="match status" value="1"/>
</dbReference>
<gene>
    <name evidence="7" type="ORF">KME65_14460</name>
</gene>
<evidence type="ECO:0000313" key="7">
    <source>
        <dbReference type="EMBL" id="MBT2990153.1"/>
    </source>
</evidence>
<feature type="compositionally biased region" description="Polar residues" evidence="3">
    <location>
        <begin position="152"/>
        <end position="168"/>
    </location>
</feature>
<accession>A0A944QTQ1</accession>
<feature type="compositionally biased region" description="Basic and acidic residues" evidence="3">
    <location>
        <begin position="627"/>
        <end position="642"/>
    </location>
</feature>
<feature type="region of interest" description="Disordered" evidence="3">
    <location>
        <begin position="846"/>
        <end position="869"/>
    </location>
</feature>
<dbReference type="Pfam" id="PF00072">
    <property type="entry name" value="Response_reg"/>
    <property type="match status" value="1"/>
</dbReference>
<dbReference type="InterPro" id="IPR029787">
    <property type="entry name" value="Nucleotide_cyclase"/>
</dbReference>
<dbReference type="PANTHER" id="PTHR43228:SF1">
    <property type="entry name" value="TWO-COMPONENT RESPONSE REGULATOR ARR22"/>
    <property type="match status" value="1"/>
</dbReference>
<dbReference type="EMBL" id="JAHHGM010000014">
    <property type="protein sequence ID" value="MBT2990153.1"/>
    <property type="molecule type" value="Genomic_DNA"/>
</dbReference>
<keyword evidence="1" id="KW-0597">Phosphoprotein</keyword>
<dbReference type="InterPro" id="IPR043128">
    <property type="entry name" value="Rev_trsase/Diguanyl_cyclase"/>
</dbReference>
<sequence>MFKQQDPDGMAEQALNSFSHHTGDKPVVLIADDSRVVRVSLKNILKDDCQIIEAENGQDAWNTLCDTPSVALVFSDLSMPELDGRGLLSRIRSSESTALAKTPFIVVTGNEESEEIRQELAQLGADEVICKPFDPDNIKSYLSRLANRLADQETTQSDDGASPQQPLEPQSDYLEGMADREQFMVSTSRELAFAIRNKNELAIALVRIDQIDDIAAHYSEPAINHILHSLAEIINLHIHPDDTLAYFGKGLFAMLRPASNAIGTRYLGRRILEDLASKQFYLGESEQVISASIAISAPDIKPGTRLNELLSLAEGRLKTAIDNGGNKVVDKGNEGLSPVNLVTDTSELANQSVPSASNPTYSQSQLTRSTTEIQRLAAEQVAEIKARYGNDLDEQDDDADSELIEQQQTIERLTNENRQLINEIAHWKRQSAESDNLRRHLFEVESQLQQMQVKFADLQSEHDNLAQQAAEIEDDKKAHLQRIEFIENENNFLLQRAETAESESKDLRQRVEAVERENNLLLKRAETAESENKNLLHRVDTAESLNQALVMEEESHPNTGSETQHFLEEENRRLESQTAELMGRAEKAEAENVKSNQLVSSLEDNIKLLHMQLDQLQQELTEEKQKKLTTVSKERRVDRESSSFDSGIQTQSESIVSGNTQHSDLLLNPLPENISNRAEGEPNRGDSEPNGAESEPSSVHLFPDQDQIRSRQQANAKGSIPPFRVEPEPLLFKNGFNLSSFTIASIIFTVMLIVGGVYIYNVFTKEPGVEIKSEEARSTKDQTQSLSNNGTSAALEHTTIAKTMATAGSAKVDKIANGAVADEVRLEKERTLRMLAEEEFRIKSQQGVISNSQAPNPMESTQPISSVIE</sequence>
<feature type="domain" description="Response regulatory" evidence="5">
    <location>
        <begin position="27"/>
        <end position="146"/>
    </location>
</feature>
<dbReference type="GO" id="GO:0000160">
    <property type="term" value="P:phosphorelay signal transduction system"/>
    <property type="evidence" value="ECO:0007669"/>
    <property type="project" value="InterPro"/>
</dbReference>
<dbReference type="InterPro" id="IPR011006">
    <property type="entry name" value="CheY-like_superfamily"/>
</dbReference>
<dbReference type="PANTHER" id="PTHR43228">
    <property type="entry name" value="TWO-COMPONENT RESPONSE REGULATOR"/>
    <property type="match status" value="1"/>
</dbReference>
<organism evidence="7 8">
    <name type="scientific">Candidatus Thiodiazotropha taylori</name>
    <dbReference type="NCBI Taxonomy" id="2792791"/>
    <lineage>
        <taxon>Bacteria</taxon>
        <taxon>Pseudomonadati</taxon>
        <taxon>Pseudomonadota</taxon>
        <taxon>Gammaproteobacteria</taxon>
        <taxon>Chromatiales</taxon>
        <taxon>Sedimenticolaceae</taxon>
        <taxon>Candidatus Thiodiazotropha</taxon>
    </lineage>
</organism>
<dbReference type="SUPFAM" id="SSF55073">
    <property type="entry name" value="Nucleotide cyclase"/>
    <property type="match status" value="1"/>
</dbReference>
<keyword evidence="4" id="KW-1133">Transmembrane helix</keyword>
<dbReference type="Gene3D" id="1.20.5.1700">
    <property type="match status" value="1"/>
</dbReference>